<evidence type="ECO:0000313" key="3">
    <source>
        <dbReference type="Proteomes" id="UP000093186"/>
    </source>
</evidence>
<evidence type="ECO:0000313" key="2">
    <source>
        <dbReference type="EMBL" id="OCK41935.1"/>
    </source>
</evidence>
<comment type="caution">
    <text evidence="2">The sequence shown here is derived from an EMBL/GenBank/DDBJ whole genome shotgun (WGS) entry which is preliminary data.</text>
</comment>
<evidence type="ECO:0008006" key="4">
    <source>
        <dbReference type="Google" id="ProtNLM"/>
    </source>
</evidence>
<feature type="chain" id="PRO_5008639854" description="Abnormal spindle-like microcephaly-associated protein ASH domain-containing protein" evidence="1">
    <location>
        <begin position="22"/>
        <end position="132"/>
    </location>
</feature>
<dbReference type="Gene3D" id="2.60.40.10">
    <property type="entry name" value="Immunoglobulins"/>
    <property type="match status" value="1"/>
</dbReference>
<gene>
    <name evidence="2" type="ORF">BA195_13205</name>
</gene>
<organism evidence="2 3">
    <name type="scientific">Tenacibaculum soleae</name>
    <dbReference type="NCBI Taxonomy" id="447689"/>
    <lineage>
        <taxon>Bacteria</taxon>
        <taxon>Pseudomonadati</taxon>
        <taxon>Bacteroidota</taxon>
        <taxon>Flavobacteriia</taxon>
        <taxon>Flavobacteriales</taxon>
        <taxon>Flavobacteriaceae</taxon>
        <taxon>Tenacibaculum</taxon>
    </lineage>
</organism>
<dbReference type="OrthoDB" id="9891419at2"/>
<accession>A0A1B9XWJ4</accession>
<sequence length="132" mass="14780">MKTLKLLVFSLVFFFSFFSCVKDEDNTPSCIDFDTTSQDYSVIEAAIYTSEIIEFEIANVCPYKIKVTDIKIEGNNSNEFTIQKLPVGTYLTGKKVNFNIVFSPKSLGEKKAVLTIFHEFGSIVIHLSGTGI</sequence>
<dbReference type="STRING" id="447689.BA195_13205"/>
<keyword evidence="3" id="KW-1185">Reference proteome</keyword>
<proteinExistence type="predicted"/>
<dbReference type="EMBL" id="MAKX01000041">
    <property type="protein sequence ID" value="OCK41935.1"/>
    <property type="molecule type" value="Genomic_DNA"/>
</dbReference>
<evidence type="ECO:0000256" key="1">
    <source>
        <dbReference type="SAM" id="SignalP"/>
    </source>
</evidence>
<dbReference type="Proteomes" id="UP000093186">
    <property type="component" value="Unassembled WGS sequence"/>
</dbReference>
<keyword evidence="1" id="KW-0732">Signal</keyword>
<name>A0A1B9XWJ4_9FLAO</name>
<dbReference type="RefSeq" id="WP_068706350.1">
    <property type="nucleotide sequence ID" value="NZ_MAKX01000041.1"/>
</dbReference>
<protein>
    <recommendedName>
        <fullName evidence="4">Abnormal spindle-like microcephaly-associated protein ASH domain-containing protein</fullName>
    </recommendedName>
</protein>
<dbReference type="AlphaFoldDB" id="A0A1B9XWJ4"/>
<reference evidence="2 3" key="1">
    <citation type="submission" date="2016-06" db="EMBL/GenBank/DDBJ databases">
        <title>Draft Genome Sequence of Tenacibaculum soleae UCD-KL19.</title>
        <authorList>
            <person name="Eisen J.A."/>
            <person name="Coil D.A."/>
            <person name="Lujan K.M."/>
        </authorList>
    </citation>
    <scope>NUCLEOTIDE SEQUENCE [LARGE SCALE GENOMIC DNA]</scope>
    <source>
        <strain evidence="2 3">UCD-KL19</strain>
    </source>
</reference>
<dbReference type="PROSITE" id="PS51257">
    <property type="entry name" value="PROKAR_LIPOPROTEIN"/>
    <property type="match status" value="1"/>
</dbReference>
<feature type="signal peptide" evidence="1">
    <location>
        <begin position="1"/>
        <end position="21"/>
    </location>
</feature>
<dbReference type="InterPro" id="IPR013783">
    <property type="entry name" value="Ig-like_fold"/>
</dbReference>